<name>A0AA40EZ27_9PEZI</name>
<evidence type="ECO:0000259" key="3">
    <source>
        <dbReference type="PROSITE" id="PS50013"/>
    </source>
</evidence>
<feature type="compositionally biased region" description="Low complexity" evidence="2">
    <location>
        <begin position="86"/>
        <end position="99"/>
    </location>
</feature>
<dbReference type="InterPro" id="IPR000953">
    <property type="entry name" value="Chromo/chromo_shadow_dom"/>
</dbReference>
<keyword evidence="5" id="KW-1185">Reference proteome</keyword>
<gene>
    <name evidence="4" type="ORF">B0T21DRAFT_14121</name>
</gene>
<evidence type="ECO:0000256" key="1">
    <source>
        <dbReference type="ARBA" id="ARBA00011353"/>
    </source>
</evidence>
<dbReference type="Gene3D" id="2.40.50.40">
    <property type="match status" value="1"/>
</dbReference>
<evidence type="ECO:0000313" key="4">
    <source>
        <dbReference type="EMBL" id="KAK0747967.1"/>
    </source>
</evidence>
<dbReference type="Proteomes" id="UP001172159">
    <property type="component" value="Unassembled WGS sequence"/>
</dbReference>
<dbReference type="InterPro" id="IPR016197">
    <property type="entry name" value="Chromo-like_dom_sf"/>
</dbReference>
<dbReference type="PROSITE" id="PS50013">
    <property type="entry name" value="CHROMO_2"/>
    <property type="match status" value="1"/>
</dbReference>
<feature type="region of interest" description="Disordered" evidence="2">
    <location>
        <begin position="28"/>
        <end position="109"/>
    </location>
</feature>
<dbReference type="CDD" id="cd00024">
    <property type="entry name" value="CD_CSD"/>
    <property type="match status" value="1"/>
</dbReference>
<reference evidence="4" key="1">
    <citation type="submission" date="2023-06" db="EMBL/GenBank/DDBJ databases">
        <title>Genome-scale phylogeny and comparative genomics of the fungal order Sordariales.</title>
        <authorList>
            <consortium name="Lawrence Berkeley National Laboratory"/>
            <person name="Hensen N."/>
            <person name="Bonometti L."/>
            <person name="Westerberg I."/>
            <person name="Brannstrom I.O."/>
            <person name="Guillou S."/>
            <person name="Cros-Aarteil S."/>
            <person name="Calhoun S."/>
            <person name="Haridas S."/>
            <person name="Kuo A."/>
            <person name="Mondo S."/>
            <person name="Pangilinan J."/>
            <person name="Riley R."/>
            <person name="Labutti K."/>
            <person name="Andreopoulos B."/>
            <person name="Lipzen A."/>
            <person name="Chen C."/>
            <person name="Yanf M."/>
            <person name="Daum C."/>
            <person name="Ng V."/>
            <person name="Clum A."/>
            <person name="Steindorff A."/>
            <person name="Ohm R."/>
            <person name="Martin F."/>
            <person name="Silar P."/>
            <person name="Natvig D."/>
            <person name="Lalanne C."/>
            <person name="Gautier V."/>
            <person name="Ament-Velasquez S.L."/>
            <person name="Kruys A."/>
            <person name="Hutchinson M.I."/>
            <person name="Powell A.J."/>
            <person name="Barry K."/>
            <person name="Miller A.N."/>
            <person name="Grigoriev I.V."/>
            <person name="Debuchy R."/>
            <person name="Gladieux P."/>
            <person name="Thoren M.H."/>
            <person name="Johannesson H."/>
        </authorList>
    </citation>
    <scope>NUCLEOTIDE SEQUENCE</scope>
    <source>
        <strain evidence="4">CBS 540.89</strain>
    </source>
</reference>
<protein>
    <recommendedName>
        <fullName evidence="3">Chromo domain-containing protein</fullName>
    </recommendedName>
</protein>
<dbReference type="AlphaFoldDB" id="A0AA40EZ27"/>
<sequence>MFTRDWVLSLTADYLSWGDSVPADDIGFYDSETDDDESKSETLAGDWAPKDPSYVPLSPTYIPNSPRYAPKSPGYAPRSPMYVPNSPSYTPRSPTYTPRSPRPRHVPRSRSPDIYVAEAIVDHVDLSMGARQYLIQWEGRAEMTWEPEASFRGSLLCQEYEEWELAQRWY</sequence>
<dbReference type="SUPFAM" id="SSF54160">
    <property type="entry name" value="Chromo domain-like"/>
    <property type="match status" value="1"/>
</dbReference>
<dbReference type="EMBL" id="JAUKTV010000001">
    <property type="protein sequence ID" value="KAK0747967.1"/>
    <property type="molecule type" value="Genomic_DNA"/>
</dbReference>
<dbReference type="GO" id="GO:0006338">
    <property type="term" value="P:chromatin remodeling"/>
    <property type="evidence" value="ECO:0007669"/>
    <property type="project" value="UniProtKB-ARBA"/>
</dbReference>
<feature type="domain" description="Chromo" evidence="3">
    <location>
        <begin position="115"/>
        <end position="170"/>
    </location>
</feature>
<proteinExistence type="predicted"/>
<comment type="caution">
    <text evidence="4">The sequence shown here is derived from an EMBL/GenBank/DDBJ whole genome shotgun (WGS) entry which is preliminary data.</text>
</comment>
<organism evidence="4 5">
    <name type="scientific">Apiosordaria backusii</name>
    <dbReference type="NCBI Taxonomy" id="314023"/>
    <lineage>
        <taxon>Eukaryota</taxon>
        <taxon>Fungi</taxon>
        <taxon>Dikarya</taxon>
        <taxon>Ascomycota</taxon>
        <taxon>Pezizomycotina</taxon>
        <taxon>Sordariomycetes</taxon>
        <taxon>Sordariomycetidae</taxon>
        <taxon>Sordariales</taxon>
        <taxon>Lasiosphaeriaceae</taxon>
        <taxon>Apiosordaria</taxon>
    </lineage>
</organism>
<evidence type="ECO:0000256" key="2">
    <source>
        <dbReference type="SAM" id="MobiDB-lite"/>
    </source>
</evidence>
<evidence type="ECO:0000313" key="5">
    <source>
        <dbReference type="Proteomes" id="UP001172159"/>
    </source>
</evidence>
<accession>A0AA40EZ27</accession>
<dbReference type="SMART" id="SM00298">
    <property type="entry name" value="CHROMO"/>
    <property type="match status" value="1"/>
</dbReference>
<comment type="subunit">
    <text evidence="1">Component of the NuA4 histone acetyltransferase complex.</text>
</comment>